<dbReference type="AlphaFoldDB" id="A0A2H3U695"/>
<sequence>MEARQVAKRLHQHLISKGTMKSPFDLTFPELYTLEKGKIDDINFKLGQLLEMDGADMTLRAPIFTRLLQLEQSPVECSICTESIYDLTNGTLNEWNTICRGYSGDWKWKVLPFPRKLE</sequence>
<dbReference type="VEuPathDB" id="FungiDB:FOIG_09845"/>
<dbReference type="VEuPathDB" id="FungiDB:FOC4_g10003792"/>
<accession>A0A2H3U695</accession>
<dbReference type="VEuPathDB" id="FungiDB:FOXG_21574"/>
<dbReference type="OrthoDB" id="1431934at2759"/>
<dbReference type="Proteomes" id="UP000219369">
    <property type="component" value="Unassembled WGS sequence"/>
</dbReference>
<dbReference type="EMBL" id="FMJY01000011">
    <property type="protein sequence ID" value="SCO92430.1"/>
    <property type="molecule type" value="Genomic_DNA"/>
</dbReference>
<proteinExistence type="predicted"/>
<gene>
    <name evidence="1" type="ORF">FRV6_16558</name>
</gene>
<dbReference type="VEuPathDB" id="FungiDB:FOZG_16086"/>
<name>A0A2H3U695_FUSOX</name>
<evidence type="ECO:0000313" key="1">
    <source>
        <dbReference type="EMBL" id="SCO92430.1"/>
    </source>
</evidence>
<reference evidence="2" key="1">
    <citation type="submission" date="2016-09" db="EMBL/GenBank/DDBJ databases">
        <authorList>
            <person name="Guldener U."/>
        </authorList>
    </citation>
    <scope>NUCLEOTIDE SEQUENCE [LARGE SCALE GENOMIC DNA]</scope>
    <source>
        <strain evidence="2">V64-1</strain>
    </source>
</reference>
<dbReference type="VEuPathDB" id="FungiDB:FOC1_g10003217"/>
<organism evidence="1 2">
    <name type="scientific">Fusarium oxysporum</name>
    <name type="common">Fusarium vascular wilt</name>
    <dbReference type="NCBI Taxonomy" id="5507"/>
    <lineage>
        <taxon>Eukaryota</taxon>
        <taxon>Fungi</taxon>
        <taxon>Dikarya</taxon>
        <taxon>Ascomycota</taxon>
        <taxon>Pezizomycotina</taxon>
        <taxon>Sordariomycetes</taxon>
        <taxon>Hypocreomycetidae</taxon>
        <taxon>Hypocreales</taxon>
        <taxon>Nectriaceae</taxon>
        <taxon>Fusarium</taxon>
        <taxon>Fusarium oxysporum species complex</taxon>
    </lineage>
</organism>
<evidence type="ECO:0000313" key="2">
    <source>
        <dbReference type="Proteomes" id="UP000219369"/>
    </source>
</evidence>
<dbReference type="VEuPathDB" id="FungiDB:FOMG_09175"/>
<protein>
    <submittedName>
        <fullName evidence="1">Uncharacterized protein</fullName>
    </submittedName>
</protein>